<reference evidence="3" key="1">
    <citation type="submission" date="2021-07" db="EMBL/GenBank/DDBJ databases">
        <authorList>
            <person name="Durling M."/>
        </authorList>
    </citation>
    <scope>NUCLEOTIDE SEQUENCE</scope>
</reference>
<dbReference type="OrthoDB" id="3692311at2759"/>
<evidence type="ECO:0000256" key="1">
    <source>
        <dbReference type="SAM" id="MobiDB-lite"/>
    </source>
</evidence>
<protein>
    <submittedName>
        <fullName evidence="3">Uncharacterized protein</fullName>
    </submittedName>
</protein>
<evidence type="ECO:0000313" key="4">
    <source>
        <dbReference type="Proteomes" id="UP000701801"/>
    </source>
</evidence>
<keyword evidence="2" id="KW-0472">Membrane</keyword>
<feature type="compositionally biased region" description="Basic and acidic residues" evidence="1">
    <location>
        <begin position="201"/>
        <end position="210"/>
    </location>
</feature>
<accession>A0A9N9LG11</accession>
<name>A0A9N9LG11_9HELO</name>
<gene>
    <name evidence="3" type="ORF">HYALB_00005811</name>
</gene>
<organism evidence="3 4">
    <name type="scientific">Hymenoscyphus albidus</name>
    <dbReference type="NCBI Taxonomy" id="595503"/>
    <lineage>
        <taxon>Eukaryota</taxon>
        <taxon>Fungi</taxon>
        <taxon>Dikarya</taxon>
        <taxon>Ascomycota</taxon>
        <taxon>Pezizomycotina</taxon>
        <taxon>Leotiomycetes</taxon>
        <taxon>Helotiales</taxon>
        <taxon>Helotiaceae</taxon>
        <taxon>Hymenoscyphus</taxon>
    </lineage>
</organism>
<dbReference type="AlphaFoldDB" id="A0A9N9LG11"/>
<evidence type="ECO:0000256" key="2">
    <source>
        <dbReference type="SAM" id="Phobius"/>
    </source>
</evidence>
<feature type="compositionally biased region" description="Pro residues" evidence="1">
    <location>
        <begin position="245"/>
        <end position="257"/>
    </location>
</feature>
<dbReference type="Proteomes" id="UP000701801">
    <property type="component" value="Unassembled WGS sequence"/>
</dbReference>
<keyword evidence="2" id="KW-1133">Transmembrane helix</keyword>
<keyword evidence="2" id="KW-0812">Transmembrane</keyword>
<feature type="region of interest" description="Disordered" evidence="1">
    <location>
        <begin position="112"/>
        <end position="140"/>
    </location>
</feature>
<evidence type="ECO:0000313" key="3">
    <source>
        <dbReference type="EMBL" id="CAG8974539.1"/>
    </source>
</evidence>
<comment type="caution">
    <text evidence="3">The sequence shown here is derived from an EMBL/GenBank/DDBJ whole genome shotgun (WGS) entry which is preliminary data.</text>
</comment>
<keyword evidence="4" id="KW-1185">Reference proteome</keyword>
<feature type="compositionally biased region" description="Basic and acidic residues" evidence="1">
    <location>
        <begin position="223"/>
        <end position="241"/>
    </location>
</feature>
<sequence length="331" mass="34508">MAKPTDKGTCPSGGLWYECTAIVPSFQGCCVSNPCQQNGCPATDLRAAGIPTAGIVATNEPNVQCPSTSLWYTCTGISPSFQGCCKTNPCQQNGCPAGDLEPAQFKVIPGTTSTLQSTTASSTSTGTAAPVQPNATSSDGNHNTAIIAGVVTVGVVLVALIICGFLILRNRRKKDKNAKRDSAAAAAMGKDPESPGMRKLTPKDGIRGPETEGYYTASQGTPRPDHDKHFSPIRPAREGDAHTVGPPPYGSPQPSPKLPAHSPRISIMSGHPSPTGAHTWGGHPSPHHNNVHEMVDADSTNIPQQLDSTEMPASARSREYAVELPGVAVSK</sequence>
<feature type="compositionally biased region" description="Low complexity" evidence="1">
    <location>
        <begin position="112"/>
        <end position="129"/>
    </location>
</feature>
<dbReference type="EMBL" id="CAJVRM010000108">
    <property type="protein sequence ID" value="CAG8974539.1"/>
    <property type="molecule type" value="Genomic_DNA"/>
</dbReference>
<feature type="transmembrane region" description="Helical" evidence="2">
    <location>
        <begin position="145"/>
        <end position="168"/>
    </location>
</feature>
<dbReference type="PROSITE" id="PS51257">
    <property type="entry name" value="PROKAR_LIPOPROTEIN"/>
    <property type="match status" value="1"/>
</dbReference>
<proteinExistence type="predicted"/>
<feature type="region of interest" description="Disordered" evidence="1">
    <location>
        <begin position="174"/>
        <end position="263"/>
    </location>
</feature>